<dbReference type="RefSeq" id="WP_345699160.1">
    <property type="nucleotide sequence ID" value="NZ_BAABIS010000001.1"/>
</dbReference>
<comment type="caution">
    <text evidence="1">The sequence shown here is derived from an EMBL/GenBank/DDBJ whole genome shotgun (WGS) entry which is preliminary data.</text>
</comment>
<evidence type="ECO:0000313" key="2">
    <source>
        <dbReference type="Proteomes" id="UP001501752"/>
    </source>
</evidence>
<name>A0ABP9E276_9ACTN</name>
<evidence type="ECO:0000313" key="1">
    <source>
        <dbReference type="EMBL" id="GAA4866076.1"/>
    </source>
</evidence>
<dbReference type="Pfam" id="PF19698">
    <property type="entry name" value="DUF6197"/>
    <property type="match status" value="1"/>
</dbReference>
<dbReference type="Proteomes" id="UP001501752">
    <property type="component" value="Unassembled WGS sequence"/>
</dbReference>
<dbReference type="InterPro" id="IPR045677">
    <property type="entry name" value="DUF6197"/>
</dbReference>
<proteinExistence type="predicted"/>
<keyword evidence="2" id="KW-1185">Reference proteome</keyword>
<sequence>MPTPTLTLTPELLDLEAAGLFLVAEIEAYLASLSPAGPRVDVAALLAAAPVPVHGSVLQAWNAAHPLPVPTLLDRARGRRPRLDVTPSEYLDLMSRYLHQHGWVQGQLWDTDGRVCVLGALLRVYTAGYGTPDTVRRVRQRIGNALGRIGARMPVDTWNDLPTTTRTDVHHLLRDAAA</sequence>
<accession>A0ABP9E276</accession>
<dbReference type="EMBL" id="BAABIS010000001">
    <property type="protein sequence ID" value="GAA4866076.1"/>
    <property type="molecule type" value="Genomic_DNA"/>
</dbReference>
<protein>
    <submittedName>
        <fullName evidence="1">Uncharacterized protein</fullName>
    </submittedName>
</protein>
<gene>
    <name evidence="1" type="ORF">GCM10023235_50570</name>
</gene>
<reference evidence="2" key="1">
    <citation type="journal article" date="2019" name="Int. J. Syst. Evol. Microbiol.">
        <title>The Global Catalogue of Microorganisms (GCM) 10K type strain sequencing project: providing services to taxonomists for standard genome sequencing and annotation.</title>
        <authorList>
            <consortium name="The Broad Institute Genomics Platform"/>
            <consortium name="The Broad Institute Genome Sequencing Center for Infectious Disease"/>
            <person name="Wu L."/>
            <person name="Ma J."/>
        </authorList>
    </citation>
    <scope>NUCLEOTIDE SEQUENCE [LARGE SCALE GENOMIC DNA]</scope>
    <source>
        <strain evidence="2">JCM 13006</strain>
    </source>
</reference>
<organism evidence="1 2">
    <name type="scientific">Kitasatospora terrestris</name>
    <dbReference type="NCBI Taxonomy" id="258051"/>
    <lineage>
        <taxon>Bacteria</taxon>
        <taxon>Bacillati</taxon>
        <taxon>Actinomycetota</taxon>
        <taxon>Actinomycetes</taxon>
        <taxon>Kitasatosporales</taxon>
        <taxon>Streptomycetaceae</taxon>
        <taxon>Kitasatospora</taxon>
    </lineage>
</organism>